<dbReference type="InterPro" id="IPR036527">
    <property type="entry name" value="SCP2_sterol-bd_dom_sf"/>
</dbReference>
<dbReference type="AlphaFoldDB" id="A0A212LLC7"/>
<evidence type="ECO:0000256" key="1">
    <source>
        <dbReference type="SAM" id="Phobius"/>
    </source>
</evidence>
<feature type="transmembrane region" description="Helical" evidence="1">
    <location>
        <begin position="12"/>
        <end position="33"/>
    </location>
</feature>
<keyword evidence="1" id="KW-0472">Membrane</keyword>
<reference evidence="3" key="1">
    <citation type="submission" date="2016-08" db="EMBL/GenBank/DDBJ databases">
        <authorList>
            <person name="Seilhamer J.J."/>
        </authorList>
    </citation>
    <scope>NUCLEOTIDE SEQUENCE</scope>
    <source>
        <strain evidence="3">86</strain>
    </source>
</reference>
<proteinExistence type="predicted"/>
<evidence type="ECO:0000313" key="3">
    <source>
        <dbReference type="EMBL" id="SCM78320.1"/>
    </source>
</evidence>
<keyword evidence="1" id="KW-0812">Transmembrane</keyword>
<evidence type="ECO:0000259" key="2">
    <source>
        <dbReference type="Pfam" id="PF02036"/>
    </source>
</evidence>
<protein>
    <submittedName>
        <fullName evidence="3">Putative lipid carrier protein-like protein</fullName>
    </submittedName>
</protein>
<dbReference type="Pfam" id="PF02036">
    <property type="entry name" value="SCP2"/>
    <property type="match status" value="1"/>
</dbReference>
<dbReference type="InterPro" id="IPR003033">
    <property type="entry name" value="SCP2_sterol-bd_dom"/>
</dbReference>
<dbReference type="EMBL" id="FMJD01000011">
    <property type="protein sequence ID" value="SCM78320.1"/>
    <property type="molecule type" value="Genomic_DNA"/>
</dbReference>
<accession>A0A212LLC7</accession>
<feature type="domain" description="SCP2" evidence="2">
    <location>
        <begin position="61"/>
        <end position="132"/>
    </location>
</feature>
<dbReference type="RefSeq" id="WP_100080471.1">
    <property type="nucleotide sequence ID" value="NZ_LT608334.1"/>
</dbReference>
<sequence>MAEHFRGELPRLLRILAAPAGFLPLGPALTLAVRRFARRKPAVFDRLGDYGKCSFLIEPSDLDISFLMVPDGTRAEVKCLRRRAGQTADVTVRGPLLVLLGLLDGTFDGDALFFNRAIAVSGRTDALVALRNAIEDAELTPADFVGATGGLGKLVDRSVIGGLGLARRFTGSPIPGEPS</sequence>
<name>A0A212LLC7_9HYPH</name>
<gene>
    <name evidence="3" type="ORF">KL86PLE_70103</name>
</gene>
<keyword evidence="1" id="KW-1133">Transmembrane helix</keyword>
<organism evidence="3">
    <name type="scientific">uncultured Pleomorphomonas sp</name>
    <dbReference type="NCBI Taxonomy" id="442121"/>
    <lineage>
        <taxon>Bacteria</taxon>
        <taxon>Pseudomonadati</taxon>
        <taxon>Pseudomonadota</taxon>
        <taxon>Alphaproteobacteria</taxon>
        <taxon>Hyphomicrobiales</taxon>
        <taxon>Pleomorphomonadaceae</taxon>
        <taxon>Pleomorphomonas</taxon>
        <taxon>environmental samples</taxon>
    </lineage>
</organism>
<dbReference type="SUPFAM" id="SSF55718">
    <property type="entry name" value="SCP-like"/>
    <property type="match status" value="1"/>
</dbReference>